<comment type="caution">
    <text evidence="6">Lacks conserved residue(s) required for the propagation of feature annotation.</text>
</comment>
<dbReference type="KEGG" id="ral:Rumal_2564"/>
<dbReference type="Gene3D" id="1.10.150.20">
    <property type="entry name" value="5' to 3' exonuclease, C-terminal subdomain"/>
    <property type="match status" value="1"/>
</dbReference>
<comment type="domain">
    <text evidence="6">Has three domains with a flexible linker between the domains II and III and assumes an 'L' shape. Domain III is highly mobile and contacts RuvB.</text>
</comment>
<evidence type="ECO:0000256" key="6">
    <source>
        <dbReference type="HAMAP-Rule" id="MF_00031"/>
    </source>
</evidence>
<comment type="similarity">
    <text evidence="6">Belongs to the RuvA family.</text>
</comment>
<name>E6UFQ0_RUMA7</name>
<evidence type="ECO:0000256" key="3">
    <source>
        <dbReference type="ARBA" id="ARBA00023125"/>
    </source>
</evidence>
<dbReference type="GO" id="GO:0005524">
    <property type="term" value="F:ATP binding"/>
    <property type="evidence" value="ECO:0007669"/>
    <property type="project" value="InterPro"/>
</dbReference>
<keyword evidence="8" id="KW-0067">ATP-binding</keyword>
<dbReference type="SUPFAM" id="SSF47781">
    <property type="entry name" value="RuvA domain 2-like"/>
    <property type="match status" value="1"/>
</dbReference>
<dbReference type="GO" id="GO:0006281">
    <property type="term" value="P:DNA repair"/>
    <property type="evidence" value="ECO:0007669"/>
    <property type="project" value="UniProtKB-UniRule"/>
</dbReference>
<dbReference type="GO" id="GO:0005737">
    <property type="term" value="C:cytoplasm"/>
    <property type="evidence" value="ECO:0007669"/>
    <property type="project" value="UniProtKB-SubCell"/>
</dbReference>
<keyword evidence="8" id="KW-0378">Hydrolase</keyword>
<evidence type="ECO:0000256" key="2">
    <source>
        <dbReference type="ARBA" id="ARBA00022763"/>
    </source>
</evidence>
<dbReference type="SUPFAM" id="SSF46929">
    <property type="entry name" value="DNA helicase RuvA subunit, C-terminal domain"/>
    <property type="match status" value="1"/>
</dbReference>
<keyword evidence="4 6" id="KW-0233">DNA recombination</keyword>
<comment type="subcellular location">
    <subcellularLocation>
        <location evidence="6">Cytoplasm</location>
    </subcellularLocation>
</comment>
<dbReference type="NCBIfam" id="TIGR00084">
    <property type="entry name" value="ruvA"/>
    <property type="match status" value="1"/>
</dbReference>
<dbReference type="InterPro" id="IPR003583">
    <property type="entry name" value="Hlx-hairpin-Hlx_DNA-bd_motif"/>
</dbReference>
<evidence type="ECO:0000256" key="5">
    <source>
        <dbReference type="ARBA" id="ARBA00023204"/>
    </source>
</evidence>
<keyword evidence="2 6" id="KW-0227">DNA damage</keyword>
<dbReference type="AlphaFoldDB" id="E6UFQ0"/>
<dbReference type="GO" id="GO:0009378">
    <property type="term" value="F:four-way junction helicase activity"/>
    <property type="evidence" value="ECO:0007669"/>
    <property type="project" value="InterPro"/>
</dbReference>
<dbReference type="Proteomes" id="UP000006919">
    <property type="component" value="Chromosome"/>
</dbReference>
<dbReference type="GO" id="GO:0009379">
    <property type="term" value="C:Holliday junction helicase complex"/>
    <property type="evidence" value="ECO:0007669"/>
    <property type="project" value="InterPro"/>
</dbReference>
<evidence type="ECO:0000256" key="1">
    <source>
        <dbReference type="ARBA" id="ARBA00022490"/>
    </source>
</evidence>
<dbReference type="InterPro" id="IPR010994">
    <property type="entry name" value="RuvA_2-like"/>
</dbReference>
<feature type="domain" description="Helix-hairpin-helix DNA-binding motif class 1" evidence="7">
    <location>
        <begin position="72"/>
        <end position="91"/>
    </location>
</feature>
<dbReference type="GO" id="GO:0000400">
    <property type="term" value="F:four-way junction DNA binding"/>
    <property type="evidence" value="ECO:0007669"/>
    <property type="project" value="UniProtKB-UniRule"/>
</dbReference>
<evidence type="ECO:0000259" key="7">
    <source>
        <dbReference type="SMART" id="SM00278"/>
    </source>
</evidence>
<dbReference type="InterPro" id="IPR012340">
    <property type="entry name" value="NA-bd_OB-fold"/>
</dbReference>
<evidence type="ECO:0000313" key="8">
    <source>
        <dbReference type="EMBL" id="ADU23039.1"/>
    </source>
</evidence>
<evidence type="ECO:0000256" key="4">
    <source>
        <dbReference type="ARBA" id="ARBA00023172"/>
    </source>
</evidence>
<evidence type="ECO:0000313" key="9">
    <source>
        <dbReference type="Proteomes" id="UP000006919"/>
    </source>
</evidence>
<comment type="function">
    <text evidence="6">The RuvA-RuvB-RuvC complex processes Holliday junction (HJ) DNA during genetic recombination and DNA repair, while the RuvA-RuvB complex plays an important role in the rescue of blocked DNA replication forks via replication fork reversal (RFR). RuvA specifically binds to HJ cruciform DNA, conferring on it an open structure. The RuvB hexamer acts as an ATP-dependent pump, pulling dsDNA into and through the RuvAB complex. HJ branch migration allows RuvC to scan DNA until it finds its consensus sequence, where it cleaves and resolves the cruciform DNA.</text>
</comment>
<dbReference type="Gene3D" id="1.10.8.10">
    <property type="entry name" value="DNA helicase RuvA subunit, C-terminal domain"/>
    <property type="match status" value="1"/>
</dbReference>
<dbReference type="Pfam" id="PF14520">
    <property type="entry name" value="HHH_5"/>
    <property type="match status" value="1"/>
</dbReference>
<gene>
    <name evidence="6" type="primary">ruvA</name>
    <name evidence="8" type="ordered locus">Rumal_2564</name>
</gene>
<keyword evidence="5 6" id="KW-0234">DNA repair</keyword>
<feature type="region of interest" description="Domain III" evidence="6">
    <location>
        <begin position="150"/>
        <end position="199"/>
    </location>
</feature>
<dbReference type="RefSeq" id="WP_013499168.1">
    <property type="nucleotide sequence ID" value="NC_014833.1"/>
</dbReference>
<dbReference type="SUPFAM" id="SSF50249">
    <property type="entry name" value="Nucleic acid-binding proteins"/>
    <property type="match status" value="1"/>
</dbReference>
<dbReference type="HOGENOM" id="CLU_087936_3_0_9"/>
<dbReference type="InterPro" id="IPR011114">
    <property type="entry name" value="RuvA_C"/>
</dbReference>
<accession>E6UFQ0</accession>
<dbReference type="eggNOG" id="COG0632">
    <property type="taxonomic scope" value="Bacteria"/>
</dbReference>
<keyword evidence="8" id="KW-0547">Nucleotide-binding</keyword>
<feature type="domain" description="Helix-hairpin-helix DNA-binding motif class 1" evidence="7">
    <location>
        <begin position="107"/>
        <end position="126"/>
    </location>
</feature>
<sequence>MIYSVRGKLIHTESELAVVECSGVGYACKTTFYTLQKIAGESEVTLYTYLAVRENDVDLFGFSSQEELRCFKMLITVSGVGPKAALSILSSNTPSQFALTVATGDFKSLTKSKGIGAKTAQRIVLELKDKIAKENTISVRGGETIASAVPRGGALDEAITALVVLGYSEGEAAQALAGAEPTATVEELIKTALVRLARF</sequence>
<dbReference type="Gene3D" id="2.40.50.140">
    <property type="entry name" value="Nucleic acid-binding proteins"/>
    <property type="match status" value="1"/>
</dbReference>
<dbReference type="InterPro" id="IPR036267">
    <property type="entry name" value="RuvA_C_sf"/>
</dbReference>
<comment type="subunit">
    <text evidence="6">Homotetramer. Forms an RuvA(8)-RuvB(12)-Holliday junction (HJ) complex. HJ DNA is sandwiched between 2 RuvA tetramers; dsDNA enters through RuvA and exits via RuvB. An RuvB hexamer assembles on each DNA strand where it exits the tetramer. Each RuvB hexamer is contacted by two RuvA subunits (via domain III) on 2 adjacent RuvB subunits; this complex drives branch migration. In the full resolvosome a probable DNA-RuvA(4)-RuvB(12)-RuvC(2) complex forms which resolves the HJ.</text>
</comment>
<dbReference type="EMBL" id="CP002403">
    <property type="protein sequence ID" value="ADU23039.1"/>
    <property type="molecule type" value="Genomic_DNA"/>
</dbReference>
<keyword evidence="3 6" id="KW-0238">DNA-binding</keyword>
<dbReference type="GO" id="GO:0006310">
    <property type="term" value="P:DNA recombination"/>
    <property type="evidence" value="ECO:0007669"/>
    <property type="project" value="UniProtKB-UniRule"/>
</dbReference>
<dbReference type="STRING" id="697329.Rumal_2564"/>
<keyword evidence="8" id="KW-0347">Helicase</keyword>
<dbReference type="GO" id="GO:0048476">
    <property type="term" value="C:Holliday junction resolvase complex"/>
    <property type="evidence" value="ECO:0007669"/>
    <property type="project" value="UniProtKB-UniRule"/>
</dbReference>
<reference evidence="8 9" key="1">
    <citation type="journal article" date="2011" name="J. Bacteriol.">
        <title>Complete genome of the cellulolytic ruminal bacterium Ruminococcus albus 7.</title>
        <authorList>
            <person name="Suen G."/>
            <person name="Stevenson D.M."/>
            <person name="Bruce D.C."/>
            <person name="Chertkov O."/>
            <person name="Copeland A."/>
            <person name="Cheng J.F."/>
            <person name="Detter C."/>
            <person name="Detter J.C."/>
            <person name="Goodwin L.A."/>
            <person name="Han C.S."/>
            <person name="Hauser L.J."/>
            <person name="Ivanova N.N."/>
            <person name="Kyrpides N.C."/>
            <person name="Land M.L."/>
            <person name="Lapidus A."/>
            <person name="Lucas S."/>
            <person name="Ovchinnikova G."/>
            <person name="Pitluck S."/>
            <person name="Tapia R."/>
            <person name="Woyke T."/>
            <person name="Boyum J."/>
            <person name="Mead D."/>
            <person name="Weimer P.J."/>
        </authorList>
    </citation>
    <scope>NUCLEOTIDE SEQUENCE [LARGE SCALE GENOMIC DNA]</scope>
    <source>
        <strain evidence="9">ATCC 27210 / DSM 20455 / JCM 14654 / NCDO 2250 / 7</strain>
    </source>
</reference>
<protein>
    <recommendedName>
        <fullName evidence="6">Holliday junction branch migration complex subunit RuvA</fullName>
    </recommendedName>
</protein>
<dbReference type="SMART" id="SM00278">
    <property type="entry name" value="HhH1"/>
    <property type="match status" value="2"/>
</dbReference>
<keyword evidence="1 6" id="KW-0963">Cytoplasm</keyword>
<dbReference type="Pfam" id="PF01330">
    <property type="entry name" value="RuvA_N"/>
    <property type="match status" value="1"/>
</dbReference>
<dbReference type="OrthoDB" id="5293449at2"/>
<dbReference type="InterPro" id="IPR000085">
    <property type="entry name" value="RuvA"/>
</dbReference>
<dbReference type="CDD" id="cd14332">
    <property type="entry name" value="UBA_RuvA_C"/>
    <property type="match status" value="1"/>
</dbReference>
<proteinExistence type="inferred from homology"/>
<dbReference type="HAMAP" id="MF_00031">
    <property type="entry name" value="DNA_HJ_migration_RuvA"/>
    <property type="match status" value="1"/>
</dbReference>
<organism evidence="8 9">
    <name type="scientific">Ruminococcus albus (strain ATCC 27210 / DSM 20455 / JCM 14654 / NCDO 2250 / 7)</name>
    <dbReference type="NCBI Taxonomy" id="697329"/>
    <lineage>
        <taxon>Bacteria</taxon>
        <taxon>Bacillati</taxon>
        <taxon>Bacillota</taxon>
        <taxon>Clostridia</taxon>
        <taxon>Eubacteriales</taxon>
        <taxon>Oscillospiraceae</taxon>
        <taxon>Ruminococcus</taxon>
    </lineage>
</organism>
<dbReference type="InterPro" id="IPR013849">
    <property type="entry name" value="DNA_helicase_Holl-junc_RuvA_I"/>
</dbReference>
<dbReference type="Pfam" id="PF07499">
    <property type="entry name" value="RuvA_C"/>
    <property type="match status" value="1"/>
</dbReference>